<evidence type="ECO:0000256" key="2">
    <source>
        <dbReference type="ARBA" id="ARBA00008417"/>
    </source>
</evidence>
<keyword evidence="7 10" id="KW-1133">Transmembrane helix</keyword>
<feature type="transmembrane region" description="Helical" evidence="10">
    <location>
        <begin position="51"/>
        <end position="74"/>
    </location>
</feature>
<keyword evidence="6 10" id="KW-0812">Transmembrane</keyword>
<evidence type="ECO:0000256" key="3">
    <source>
        <dbReference type="ARBA" id="ARBA00022106"/>
    </source>
</evidence>
<name>A0A923IZ28_CLOTT</name>
<keyword evidence="4" id="KW-0813">Transport</keyword>
<feature type="transmembrane region" description="Helical" evidence="10">
    <location>
        <begin position="197"/>
        <end position="219"/>
    </location>
</feature>
<protein>
    <recommendedName>
        <fullName evidence="3">Multidrug export protein MepA</fullName>
    </recommendedName>
</protein>
<dbReference type="NCBIfam" id="TIGR00797">
    <property type="entry name" value="matE"/>
    <property type="match status" value="1"/>
</dbReference>
<evidence type="ECO:0000256" key="8">
    <source>
        <dbReference type="ARBA" id="ARBA00023136"/>
    </source>
</evidence>
<dbReference type="GO" id="GO:0015297">
    <property type="term" value="F:antiporter activity"/>
    <property type="evidence" value="ECO:0007669"/>
    <property type="project" value="InterPro"/>
</dbReference>
<dbReference type="InterPro" id="IPR051327">
    <property type="entry name" value="MATE_MepA_subfamily"/>
</dbReference>
<comment type="caution">
    <text evidence="11">The sequence shown here is derived from an EMBL/GenBank/DDBJ whole genome shotgun (WGS) entry which is preliminary data.</text>
</comment>
<feature type="transmembrane region" description="Helical" evidence="10">
    <location>
        <begin position="20"/>
        <end position="39"/>
    </location>
</feature>
<evidence type="ECO:0000256" key="9">
    <source>
        <dbReference type="ARBA" id="ARBA00023251"/>
    </source>
</evidence>
<feature type="transmembrane region" description="Helical" evidence="10">
    <location>
        <begin position="138"/>
        <end position="160"/>
    </location>
</feature>
<dbReference type="PIRSF" id="PIRSF006603">
    <property type="entry name" value="DinF"/>
    <property type="match status" value="1"/>
</dbReference>
<feature type="transmembrane region" description="Helical" evidence="10">
    <location>
        <begin position="240"/>
        <end position="261"/>
    </location>
</feature>
<evidence type="ECO:0000256" key="7">
    <source>
        <dbReference type="ARBA" id="ARBA00022989"/>
    </source>
</evidence>
<dbReference type="PANTHER" id="PTHR43823:SF3">
    <property type="entry name" value="MULTIDRUG EXPORT PROTEIN MEPA"/>
    <property type="match status" value="1"/>
</dbReference>
<keyword evidence="12" id="KW-1185">Reference proteome</keyword>
<dbReference type="GO" id="GO:0046677">
    <property type="term" value="P:response to antibiotic"/>
    <property type="evidence" value="ECO:0007669"/>
    <property type="project" value="UniProtKB-KW"/>
</dbReference>
<feature type="transmembrane region" description="Helical" evidence="10">
    <location>
        <begin position="359"/>
        <end position="381"/>
    </location>
</feature>
<evidence type="ECO:0000256" key="5">
    <source>
        <dbReference type="ARBA" id="ARBA00022475"/>
    </source>
</evidence>
<proteinExistence type="inferred from homology"/>
<dbReference type="Proteomes" id="UP000563151">
    <property type="component" value="Unassembled WGS sequence"/>
</dbReference>
<evidence type="ECO:0000256" key="6">
    <source>
        <dbReference type="ARBA" id="ARBA00022692"/>
    </source>
</evidence>
<feature type="transmembrane region" description="Helical" evidence="10">
    <location>
        <begin position="393"/>
        <end position="412"/>
    </location>
</feature>
<comment type="similarity">
    <text evidence="2">Belongs to the multi antimicrobial extrusion (MATE) (TC 2.A.66.1) family. MepA subfamily.</text>
</comment>
<dbReference type="InterPro" id="IPR045070">
    <property type="entry name" value="MATE_MepA-like"/>
</dbReference>
<evidence type="ECO:0000313" key="11">
    <source>
        <dbReference type="EMBL" id="MBC2396189.1"/>
    </source>
</evidence>
<dbReference type="GO" id="GO:0042910">
    <property type="term" value="F:xenobiotic transmembrane transporter activity"/>
    <property type="evidence" value="ECO:0007669"/>
    <property type="project" value="InterPro"/>
</dbReference>
<dbReference type="CDD" id="cd13143">
    <property type="entry name" value="MATE_MepA_like"/>
    <property type="match status" value="1"/>
</dbReference>
<dbReference type="GO" id="GO:0005886">
    <property type="term" value="C:plasma membrane"/>
    <property type="evidence" value="ECO:0007669"/>
    <property type="project" value="UniProtKB-SubCell"/>
</dbReference>
<evidence type="ECO:0000313" key="12">
    <source>
        <dbReference type="Proteomes" id="UP000563151"/>
    </source>
</evidence>
<evidence type="ECO:0000256" key="1">
    <source>
        <dbReference type="ARBA" id="ARBA00004651"/>
    </source>
</evidence>
<feature type="transmembrane region" description="Helical" evidence="10">
    <location>
        <begin position="95"/>
        <end position="118"/>
    </location>
</feature>
<keyword evidence="8 10" id="KW-0472">Membrane</keyword>
<feature type="transmembrane region" description="Helical" evidence="10">
    <location>
        <begin position="172"/>
        <end position="191"/>
    </location>
</feature>
<keyword evidence="5" id="KW-1003">Cell membrane</keyword>
<gene>
    <name evidence="11" type="ORF">HGG79_00105</name>
</gene>
<comment type="subcellular location">
    <subcellularLocation>
        <location evidence="1">Cell membrane</location>
        <topology evidence="1">Multi-pass membrane protein</topology>
    </subcellularLocation>
</comment>
<sequence>MDSRSRIKLISEGKISTALLKLGVPMIISMLVTALYNVVDAYFVGGLGTSAIAAVSVAFPISIVFSGVGLTFGSGGGSYISRLLGAENREGASRVASTSLISAVFIGIILAAIILGFLDSTLIFMGATETILPYAKSYAIIFIMASIINTFNVAMGNLAVSQGASNISLNAMLAGAILNMILDPIFIYTLAMGIKGAAIATLISQCITTLIYVWYILGGKSYVKIAFSYFTLDKNIYAEVFKIGISMLILQLLTSISMGLINKIASNYGDAAVAAMGIVTRVTALGTYVVFGYVKGFQPIAGYNYGAKSYKRLNEAISVSLKWTTPFCAIWTIIVFIFSKQIVSIFSSDTNVISIAEKALRAYSIMFISFGFQFVYSTLFLSLGKAKKGGILTMGRQGIFFIPVILTLPSIMGLNGVIYTQAIADLLTTILTFIFAYNIKNEINTLIEDNNIVKA</sequence>
<dbReference type="InterPro" id="IPR048279">
    <property type="entry name" value="MdtK-like"/>
</dbReference>
<feature type="transmembrane region" description="Helical" evidence="10">
    <location>
        <begin position="273"/>
        <end position="294"/>
    </location>
</feature>
<dbReference type="AlphaFoldDB" id="A0A923IZ28"/>
<dbReference type="Pfam" id="PF01554">
    <property type="entry name" value="MatE"/>
    <property type="match status" value="2"/>
</dbReference>
<accession>A0A923IZ28</accession>
<keyword evidence="9" id="KW-0046">Antibiotic resistance</keyword>
<feature type="transmembrane region" description="Helical" evidence="10">
    <location>
        <begin position="315"/>
        <end position="339"/>
    </location>
</feature>
<dbReference type="RefSeq" id="WP_035151401.1">
    <property type="nucleotide sequence ID" value="NZ_JAAZWO010000001.1"/>
</dbReference>
<dbReference type="PANTHER" id="PTHR43823">
    <property type="entry name" value="SPORULATION PROTEIN YKVU"/>
    <property type="match status" value="1"/>
</dbReference>
<reference evidence="11 12" key="1">
    <citation type="submission" date="2020-04" db="EMBL/GenBank/DDBJ databases">
        <title>Genomic insights into acetone-butanol-ethanol (ABE) fermentation by sequencing solventogenic clostridia strains.</title>
        <authorList>
            <person name="Brown S."/>
        </authorList>
    </citation>
    <scope>NUCLEOTIDE SEQUENCE [LARGE SCALE GENOMIC DNA]</scope>
    <source>
        <strain evidence="11 12">DJ011</strain>
    </source>
</reference>
<feature type="transmembrane region" description="Helical" evidence="10">
    <location>
        <begin position="418"/>
        <end position="437"/>
    </location>
</feature>
<dbReference type="EMBL" id="JAAZWO010000001">
    <property type="protein sequence ID" value="MBC2396189.1"/>
    <property type="molecule type" value="Genomic_DNA"/>
</dbReference>
<evidence type="ECO:0000256" key="10">
    <source>
        <dbReference type="SAM" id="Phobius"/>
    </source>
</evidence>
<organism evidence="11 12">
    <name type="scientific">Clostridium tetanomorphum</name>
    <dbReference type="NCBI Taxonomy" id="1553"/>
    <lineage>
        <taxon>Bacteria</taxon>
        <taxon>Bacillati</taxon>
        <taxon>Bacillota</taxon>
        <taxon>Clostridia</taxon>
        <taxon>Eubacteriales</taxon>
        <taxon>Clostridiaceae</taxon>
        <taxon>Clostridium</taxon>
    </lineage>
</organism>
<evidence type="ECO:0000256" key="4">
    <source>
        <dbReference type="ARBA" id="ARBA00022448"/>
    </source>
</evidence>
<dbReference type="InterPro" id="IPR002528">
    <property type="entry name" value="MATE_fam"/>
</dbReference>